<protein>
    <submittedName>
        <fullName evidence="1">Uncharacterized protein</fullName>
    </submittedName>
</protein>
<evidence type="ECO:0000313" key="1">
    <source>
        <dbReference type="EMBL" id="MBX24163.1"/>
    </source>
</evidence>
<dbReference type="AlphaFoldDB" id="A0A2P2M1R8"/>
<name>A0A2P2M1R8_RHIMU</name>
<accession>A0A2P2M1R8</accession>
<proteinExistence type="predicted"/>
<reference evidence="1" key="1">
    <citation type="submission" date="2018-02" db="EMBL/GenBank/DDBJ databases">
        <title>Rhizophora mucronata_Transcriptome.</title>
        <authorList>
            <person name="Meera S.P."/>
            <person name="Sreeshan A."/>
            <person name="Augustine A."/>
        </authorList>
    </citation>
    <scope>NUCLEOTIDE SEQUENCE</scope>
    <source>
        <tissue evidence="1">Leaf</tissue>
    </source>
</reference>
<organism evidence="1">
    <name type="scientific">Rhizophora mucronata</name>
    <name type="common">Asiatic mangrove</name>
    <dbReference type="NCBI Taxonomy" id="61149"/>
    <lineage>
        <taxon>Eukaryota</taxon>
        <taxon>Viridiplantae</taxon>
        <taxon>Streptophyta</taxon>
        <taxon>Embryophyta</taxon>
        <taxon>Tracheophyta</taxon>
        <taxon>Spermatophyta</taxon>
        <taxon>Magnoliopsida</taxon>
        <taxon>eudicotyledons</taxon>
        <taxon>Gunneridae</taxon>
        <taxon>Pentapetalae</taxon>
        <taxon>rosids</taxon>
        <taxon>fabids</taxon>
        <taxon>Malpighiales</taxon>
        <taxon>Rhizophoraceae</taxon>
        <taxon>Rhizophora</taxon>
    </lineage>
</organism>
<dbReference type="EMBL" id="GGEC01043679">
    <property type="protein sequence ID" value="MBX24163.1"/>
    <property type="molecule type" value="Transcribed_RNA"/>
</dbReference>
<sequence>MHLGPKAQENNCVKTKSQVSDRVSYYQKNRKMTARHYCTTSMCI</sequence>